<evidence type="ECO:0000313" key="1">
    <source>
        <dbReference type="EMBL" id="NML65903.1"/>
    </source>
</evidence>
<dbReference type="AlphaFoldDB" id="A0A7Y0AEJ4"/>
<sequence length="457" mass="51779">MSAGLTIRLEEHRTSEQQLPAGFDVAGLRAYLTEVWQSRQLLADTAEGVEPAGQHKAQLLEVLADGRVRARNYVGVVQWDGVRIEVYPKLFAHDAPESERWFAHVLWWLSYCRRLRFPFAGVMSELATVRQFPEALIAQFARLAYHLVTTQPYSQYQPVEEPLTYPRGRLEVAASVRESLRHGQYQRLVYAHEPFAHDNRLNRLLRYVARQLHGQCRFVETAELLRQVLFVLDEVSDQVATVVDCDAVLLTPYFADYAPCVAMCRFFLAHSYLDLATWSGRANSCLLVPMEYVFEDFLRGFLETHLGQAYAVAYQSTEWLTDEGVFQLRPDLVLTCRQTKAQVILDAKYKKRYGDEQTRKAGIGQADLYQLVSYTLRRACPRAVLLYPAADGKMPPKPRKFTVSSKLMPVDKLMLWAASVPVSGDVAAEGQLVEQLTKSLRELLEQVLGACPAAGAT</sequence>
<dbReference type="RefSeq" id="WP_169531522.1">
    <property type="nucleotide sequence ID" value="NZ_JABBGH010000002.1"/>
</dbReference>
<dbReference type="PANTHER" id="PTHR38733:SF1">
    <property type="entry name" value="TYPE IV METHYL-DIRECTED RESTRICTION ENZYME ECOKMCRBC"/>
    <property type="match status" value="1"/>
</dbReference>
<dbReference type="InterPro" id="IPR019292">
    <property type="entry name" value="McrC"/>
</dbReference>
<keyword evidence="2" id="KW-1185">Reference proteome</keyword>
<dbReference type="Proteomes" id="UP000559626">
    <property type="component" value="Unassembled WGS sequence"/>
</dbReference>
<accession>A0A7Y0AEJ4</accession>
<evidence type="ECO:0000313" key="2">
    <source>
        <dbReference type="Proteomes" id="UP000559626"/>
    </source>
</evidence>
<reference evidence="1 2" key="1">
    <citation type="submission" date="2020-04" db="EMBL/GenBank/DDBJ databases">
        <title>Hymenobacter polaris sp. nov., isolated from Arctic soil.</title>
        <authorList>
            <person name="Dahal R.H."/>
        </authorList>
    </citation>
    <scope>NUCLEOTIDE SEQUENCE [LARGE SCALE GENOMIC DNA]</scope>
    <source>
        <strain evidence="1 2">RP-2-7</strain>
    </source>
</reference>
<name>A0A7Y0AEJ4_9BACT</name>
<dbReference type="Pfam" id="PF10117">
    <property type="entry name" value="McrBC"/>
    <property type="match status" value="1"/>
</dbReference>
<gene>
    <name evidence="1" type="ORF">HHL22_11870</name>
</gene>
<proteinExistence type="predicted"/>
<dbReference type="EMBL" id="JABBGH010000002">
    <property type="protein sequence ID" value="NML65903.1"/>
    <property type="molecule type" value="Genomic_DNA"/>
</dbReference>
<evidence type="ECO:0008006" key="3">
    <source>
        <dbReference type="Google" id="ProtNLM"/>
    </source>
</evidence>
<comment type="caution">
    <text evidence="1">The sequence shown here is derived from an EMBL/GenBank/DDBJ whole genome shotgun (WGS) entry which is preliminary data.</text>
</comment>
<organism evidence="1 2">
    <name type="scientific">Hymenobacter polaris</name>
    <dbReference type="NCBI Taxonomy" id="2682546"/>
    <lineage>
        <taxon>Bacteria</taxon>
        <taxon>Pseudomonadati</taxon>
        <taxon>Bacteroidota</taxon>
        <taxon>Cytophagia</taxon>
        <taxon>Cytophagales</taxon>
        <taxon>Hymenobacteraceae</taxon>
        <taxon>Hymenobacter</taxon>
    </lineage>
</organism>
<protein>
    <recommendedName>
        <fullName evidence="3">Restriction endonuclease</fullName>
    </recommendedName>
</protein>
<dbReference type="PANTHER" id="PTHR38733">
    <property type="entry name" value="PROTEIN MCRC"/>
    <property type="match status" value="1"/>
</dbReference>